<dbReference type="EMBL" id="JAOPHQ010002280">
    <property type="protein sequence ID" value="KAK0147799.1"/>
    <property type="molecule type" value="Genomic_DNA"/>
</dbReference>
<dbReference type="GO" id="GO:0006357">
    <property type="term" value="P:regulation of transcription by RNA polymerase II"/>
    <property type="evidence" value="ECO:0007669"/>
    <property type="project" value="TreeGrafter"/>
</dbReference>
<keyword evidence="2 4" id="KW-0863">Zinc-finger</keyword>
<dbReference type="PANTHER" id="PTHR46169">
    <property type="entry name" value="DNA REPLICATION-RELATED ELEMENT FACTOR, ISOFORM A"/>
    <property type="match status" value="1"/>
</dbReference>
<dbReference type="PANTHER" id="PTHR46169:SF29">
    <property type="entry name" value="DNA REPLICATION-RELATED ELEMENT FACTOR, ISOFORM A"/>
    <property type="match status" value="1"/>
</dbReference>
<feature type="region of interest" description="Disordered" evidence="5">
    <location>
        <begin position="364"/>
        <end position="390"/>
    </location>
</feature>
<evidence type="ECO:0000256" key="4">
    <source>
        <dbReference type="PROSITE-ProRule" id="PRU00027"/>
    </source>
</evidence>
<evidence type="ECO:0000259" key="6">
    <source>
        <dbReference type="PROSITE" id="PS50808"/>
    </source>
</evidence>
<feature type="domain" description="BED-type" evidence="6">
    <location>
        <begin position="11"/>
        <end position="64"/>
    </location>
</feature>
<dbReference type="GO" id="GO:0003677">
    <property type="term" value="F:DNA binding"/>
    <property type="evidence" value="ECO:0007669"/>
    <property type="project" value="InterPro"/>
</dbReference>
<evidence type="ECO:0000313" key="7">
    <source>
        <dbReference type="EMBL" id="KAK0147799.1"/>
    </source>
</evidence>
<dbReference type="GO" id="GO:0005634">
    <property type="term" value="C:nucleus"/>
    <property type="evidence" value="ECO:0007669"/>
    <property type="project" value="TreeGrafter"/>
</dbReference>
<protein>
    <submittedName>
        <fullName evidence="7">Zinc finger BED domain-containing protein 1</fullName>
    </submittedName>
</protein>
<evidence type="ECO:0000256" key="5">
    <source>
        <dbReference type="SAM" id="MobiDB-lite"/>
    </source>
</evidence>
<gene>
    <name evidence="7" type="primary">ZBED1_26</name>
    <name evidence="7" type="ORF">N1851_012490</name>
</gene>
<dbReference type="AlphaFoldDB" id="A0AA47MWY0"/>
<dbReference type="GO" id="GO:0008270">
    <property type="term" value="F:zinc ion binding"/>
    <property type="evidence" value="ECO:0007669"/>
    <property type="project" value="UniProtKB-KW"/>
</dbReference>
<keyword evidence="3" id="KW-0862">Zinc</keyword>
<proteinExistence type="predicted"/>
<organism evidence="7 8">
    <name type="scientific">Merluccius polli</name>
    <name type="common">Benguela hake</name>
    <name type="synonym">Merluccius cadenati</name>
    <dbReference type="NCBI Taxonomy" id="89951"/>
    <lineage>
        <taxon>Eukaryota</taxon>
        <taxon>Metazoa</taxon>
        <taxon>Chordata</taxon>
        <taxon>Craniata</taxon>
        <taxon>Vertebrata</taxon>
        <taxon>Euteleostomi</taxon>
        <taxon>Actinopterygii</taxon>
        <taxon>Neopterygii</taxon>
        <taxon>Teleostei</taxon>
        <taxon>Neoteleostei</taxon>
        <taxon>Acanthomorphata</taxon>
        <taxon>Zeiogadaria</taxon>
        <taxon>Gadariae</taxon>
        <taxon>Gadiformes</taxon>
        <taxon>Gadoidei</taxon>
        <taxon>Merlucciidae</taxon>
        <taxon>Merluccius</taxon>
    </lineage>
</organism>
<dbReference type="SMART" id="SM00614">
    <property type="entry name" value="ZnF_BED"/>
    <property type="match status" value="1"/>
</dbReference>
<reference evidence="7" key="1">
    <citation type="journal article" date="2023" name="Front. Mar. Sci.">
        <title>A new Merluccius polli reference genome to investigate the effects of global change in West African waters.</title>
        <authorList>
            <person name="Mateo J.L."/>
            <person name="Blanco-Fernandez C."/>
            <person name="Garcia-Vazquez E."/>
            <person name="Machado-Schiaffino G."/>
        </authorList>
    </citation>
    <scope>NUCLEOTIDE SEQUENCE</scope>
    <source>
        <strain evidence="7">C29</strain>
        <tissue evidence="7">Fin</tissue>
    </source>
</reference>
<evidence type="ECO:0000313" key="8">
    <source>
        <dbReference type="Proteomes" id="UP001174136"/>
    </source>
</evidence>
<dbReference type="Proteomes" id="UP001174136">
    <property type="component" value="Unassembled WGS sequence"/>
</dbReference>
<sequence length="420" mass="46785">MAANINPAPSCLKADVWEHFGFKSKRESDDLDKTIAICKVCHTQVKYSGNTTNLRAHLKRHHPDKVMWNSAHDMLERFLEQQPAICAALLSSEVRKTEKDLCTLTESDVTTAEEVVSALKPMKEATQYMSKAKTPTLSVVAPLQDTLINGPKPTEGESAVIKEMKAAMAGDLQKRYIDLKATLHACSAMDPRFKSLPFLTENERQEVYDGLIAEAARLSMQPSEVSILHPGIQGRLVHWLPFLVNDIVVVQHDPRQLPNGGPQKLDEDPHPLVIAQMDLQKLHNQINLQRQSFTHKKAAADSHKDILLTPSLLHSSGWVRGKYSTAEKNTVVFLAKEVLEVDVVDGSFVDGPAGCEVVAGRQKTNGVRDPRKHSIQHLGPQRRGSSPWGRHDAKGKGFIWHLDHTIYNGSDNQNKLQQQT</sequence>
<dbReference type="PROSITE" id="PS50808">
    <property type="entry name" value="ZF_BED"/>
    <property type="match status" value="1"/>
</dbReference>
<evidence type="ECO:0000256" key="2">
    <source>
        <dbReference type="ARBA" id="ARBA00022771"/>
    </source>
</evidence>
<keyword evidence="1" id="KW-0479">Metal-binding</keyword>
<evidence type="ECO:0000256" key="3">
    <source>
        <dbReference type="ARBA" id="ARBA00022833"/>
    </source>
</evidence>
<keyword evidence="8" id="KW-1185">Reference proteome</keyword>
<dbReference type="InterPro" id="IPR003656">
    <property type="entry name" value="Znf_BED"/>
</dbReference>
<dbReference type="InterPro" id="IPR052717">
    <property type="entry name" value="Vacuolar_transposase_reg"/>
</dbReference>
<dbReference type="Pfam" id="PF02892">
    <property type="entry name" value="zf-BED"/>
    <property type="match status" value="1"/>
</dbReference>
<evidence type="ECO:0000256" key="1">
    <source>
        <dbReference type="ARBA" id="ARBA00022723"/>
    </source>
</evidence>
<dbReference type="InterPro" id="IPR012337">
    <property type="entry name" value="RNaseH-like_sf"/>
</dbReference>
<dbReference type="SUPFAM" id="SSF53098">
    <property type="entry name" value="Ribonuclease H-like"/>
    <property type="match status" value="1"/>
</dbReference>
<accession>A0AA47MWY0</accession>
<comment type="caution">
    <text evidence="7">The sequence shown here is derived from an EMBL/GenBank/DDBJ whole genome shotgun (WGS) entry which is preliminary data.</text>
</comment>
<name>A0AA47MWY0_MERPO</name>